<dbReference type="EMBL" id="CP023275">
    <property type="protein sequence ID" value="ATB69964.1"/>
    <property type="molecule type" value="Genomic_DNA"/>
</dbReference>
<organism evidence="7 8">
    <name type="scientific">Sulfurospirillum diekertiae</name>
    <dbReference type="NCBI Taxonomy" id="1854492"/>
    <lineage>
        <taxon>Bacteria</taxon>
        <taxon>Pseudomonadati</taxon>
        <taxon>Campylobacterota</taxon>
        <taxon>Epsilonproteobacteria</taxon>
        <taxon>Campylobacterales</taxon>
        <taxon>Sulfurospirillaceae</taxon>
        <taxon>Sulfurospirillum</taxon>
    </lineage>
</organism>
<dbReference type="Pfam" id="PF00015">
    <property type="entry name" value="MCPsignal"/>
    <property type="match status" value="1"/>
</dbReference>
<comment type="similarity">
    <text evidence="2">Belongs to the methyl-accepting chemotaxis (MCP) protein family.</text>
</comment>
<dbReference type="SMART" id="SM00304">
    <property type="entry name" value="HAMP"/>
    <property type="match status" value="1"/>
</dbReference>
<proteinExistence type="inferred from homology"/>
<dbReference type="RefSeq" id="WP_096046901.1">
    <property type="nucleotide sequence ID" value="NZ_CP023275.1"/>
</dbReference>
<feature type="domain" description="HAMP" evidence="6">
    <location>
        <begin position="204"/>
        <end position="257"/>
    </location>
</feature>
<keyword evidence="4" id="KW-0812">Transmembrane</keyword>
<dbReference type="KEGG" id="sulj:SJPD1_1859"/>
<evidence type="ECO:0000313" key="8">
    <source>
        <dbReference type="Proteomes" id="UP000217349"/>
    </source>
</evidence>
<evidence type="ECO:0000256" key="3">
    <source>
        <dbReference type="PROSITE-ProRule" id="PRU00284"/>
    </source>
</evidence>
<keyword evidence="1 3" id="KW-0807">Transducer</keyword>
<evidence type="ECO:0000256" key="1">
    <source>
        <dbReference type="ARBA" id="ARBA00023224"/>
    </source>
</evidence>
<protein>
    <submittedName>
        <fullName evidence="7">Methyl accepting chemotaxis protein</fullName>
    </submittedName>
</protein>
<feature type="transmembrane region" description="Helical" evidence="4">
    <location>
        <begin position="12"/>
        <end position="32"/>
    </location>
</feature>
<evidence type="ECO:0000256" key="4">
    <source>
        <dbReference type="SAM" id="Phobius"/>
    </source>
</evidence>
<dbReference type="Gene3D" id="6.10.340.10">
    <property type="match status" value="1"/>
</dbReference>
<dbReference type="GO" id="GO:0016020">
    <property type="term" value="C:membrane"/>
    <property type="evidence" value="ECO:0007669"/>
    <property type="project" value="InterPro"/>
</dbReference>
<evidence type="ECO:0000256" key="2">
    <source>
        <dbReference type="ARBA" id="ARBA00029447"/>
    </source>
</evidence>
<dbReference type="SMART" id="SM00283">
    <property type="entry name" value="MA"/>
    <property type="match status" value="1"/>
</dbReference>
<dbReference type="PROSITE" id="PS50885">
    <property type="entry name" value="HAMP"/>
    <property type="match status" value="1"/>
</dbReference>
<feature type="transmembrane region" description="Helical" evidence="4">
    <location>
        <begin position="182"/>
        <end position="203"/>
    </location>
</feature>
<accession>A0A290HTK4</accession>
<dbReference type="Pfam" id="PF00672">
    <property type="entry name" value="HAMP"/>
    <property type="match status" value="1"/>
</dbReference>
<dbReference type="PANTHER" id="PTHR32089">
    <property type="entry name" value="METHYL-ACCEPTING CHEMOTAXIS PROTEIN MCPB"/>
    <property type="match status" value="1"/>
</dbReference>
<dbReference type="SUPFAM" id="SSF58104">
    <property type="entry name" value="Methyl-accepting chemotaxis protein (MCP) signaling domain"/>
    <property type="match status" value="1"/>
</dbReference>
<dbReference type="Proteomes" id="UP000217349">
    <property type="component" value="Chromosome"/>
</dbReference>
<reference evidence="8" key="1">
    <citation type="submission" date="2017-09" db="EMBL/GenBank/DDBJ databases">
        <title>The complete genome of Sulfurospirillum sp. JPD-1.</title>
        <authorList>
            <person name="Goris T."/>
        </authorList>
    </citation>
    <scope>NUCLEOTIDE SEQUENCE [LARGE SCALE GENOMIC DNA]</scope>
    <source>
        <strain evidence="8">JPD-1</strain>
    </source>
</reference>
<sequence length="534" mass="59816">MIDLSTIKRKLAFLSILCFITYASIGYISYANNRQAQAITMRLLKVGEIQTLASETSADLRGFRLFLEQKFLNDFKKDSDAIVTKLEELSKVFDEESLSQKLVSLSQAYKEWNAIRYAISEIVIQNKDQMKTKAFQESEDNRKLTALTKRSNALKDSIQKEQDTLLQHIQTRNLAIMQQSSVTISIIVALSILLTMSVFYIIATKIVSSIQNLGRSIEHITRHKDFTQNLTIQGKDELARMSVQLNELIAMLRQSFHTINVLLHNNLSVSETFSTTTSAIQHSVDQESNVIADITTHSHRMKEGMENSSHEAQNVLEKAIITKENMCEVKKSLSYTIEQLNVTSHIESDINTHLQTLSQEASQVKAIITIIAEIADQTNLLALNAAIEAARAGEHGRGFAVVADEVRKLAERTQQSLVDTNATINIIVQSVNDISEKMNHNIERIQNLVSSSLTVNDHTDTTTQTLADTINLIQKLYDDTQDNVHTTEKIMNQINVVGGLSTENTQSAEAISTSAHTLYGMSVKLKEEIAIYKI</sequence>
<dbReference type="InterPro" id="IPR003660">
    <property type="entry name" value="HAMP_dom"/>
</dbReference>
<name>A0A290HTK4_9BACT</name>
<feature type="domain" description="Methyl-accepting transducer" evidence="5">
    <location>
        <begin position="270"/>
        <end position="498"/>
    </location>
</feature>
<evidence type="ECO:0000259" key="5">
    <source>
        <dbReference type="PROSITE" id="PS50111"/>
    </source>
</evidence>
<gene>
    <name evidence="7" type="ORF">SJPD1_1859</name>
</gene>
<dbReference type="PROSITE" id="PS50111">
    <property type="entry name" value="CHEMOTAXIS_TRANSDUC_2"/>
    <property type="match status" value="1"/>
</dbReference>
<dbReference type="InterPro" id="IPR004089">
    <property type="entry name" value="MCPsignal_dom"/>
</dbReference>
<dbReference type="OrthoDB" id="2489132at2"/>
<keyword evidence="4" id="KW-1133">Transmembrane helix</keyword>
<keyword evidence="4" id="KW-0472">Membrane</keyword>
<dbReference type="Gene3D" id="1.10.287.950">
    <property type="entry name" value="Methyl-accepting chemotaxis protein"/>
    <property type="match status" value="1"/>
</dbReference>
<dbReference type="PANTHER" id="PTHR32089:SF114">
    <property type="entry name" value="METHYL-ACCEPTING CHEMOTAXIS PROTEIN MCPB"/>
    <property type="match status" value="1"/>
</dbReference>
<evidence type="ECO:0000313" key="7">
    <source>
        <dbReference type="EMBL" id="ATB69964.1"/>
    </source>
</evidence>
<dbReference type="AlphaFoldDB" id="A0A290HTK4"/>
<evidence type="ECO:0000259" key="6">
    <source>
        <dbReference type="PROSITE" id="PS50885"/>
    </source>
</evidence>
<dbReference type="GO" id="GO:0007165">
    <property type="term" value="P:signal transduction"/>
    <property type="evidence" value="ECO:0007669"/>
    <property type="project" value="UniProtKB-KW"/>
</dbReference>